<protein>
    <recommendedName>
        <fullName evidence="4">Curlin associated repeat-containing protein</fullName>
    </recommendedName>
</protein>
<gene>
    <name evidence="2" type="ORF">ACFSC2_19145</name>
</gene>
<evidence type="ECO:0000313" key="2">
    <source>
        <dbReference type="EMBL" id="MFD1604863.1"/>
    </source>
</evidence>
<dbReference type="EMBL" id="JBHUDZ010000017">
    <property type="protein sequence ID" value="MFD1604863.1"/>
    <property type="molecule type" value="Genomic_DNA"/>
</dbReference>
<evidence type="ECO:0000313" key="3">
    <source>
        <dbReference type="Proteomes" id="UP001597138"/>
    </source>
</evidence>
<organism evidence="2 3">
    <name type="scientific">Flavobacterium artemisiae</name>
    <dbReference type="NCBI Taxonomy" id="2126556"/>
    <lineage>
        <taxon>Bacteria</taxon>
        <taxon>Pseudomonadati</taxon>
        <taxon>Bacteroidota</taxon>
        <taxon>Flavobacteriia</taxon>
        <taxon>Flavobacteriales</taxon>
        <taxon>Flavobacteriaceae</taxon>
        <taxon>Flavobacterium</taxon>
    </lineage>
</organism>
<proteinExistence type="predicted"/>
<dbReference type="RefSeq" id="WP_379813955.1">
    <property type="nucleotide sequence ID" value="NZ_JBHUDZ010000017.1"/>
</dbReference>
<reference evidence="3" key="1">
    <citation type="journal article" date="2019" name="Int. J. Syst. Evol. Microbiol.">
        <title>The Global Catalogue of Microorganisms (GCM) 10K type strain sequencing project: providing services to taxonomists for standard genome sequencing and annotation.</title>
        <authorList>
            <consortium name="The Broad Institute Genomics Platform"/>
            <consortium name="The Broad Institute Genome Sequencing Center for Infectious Disease"/>
            <person name="Wu L."/>
            <person name="Ma J."/>
        </authorList>
    </citation>
    <scope>NUCLEOTIDE SEQUENCE [LARGE SCALE GENOMIC DNA]</scope>
    <source>
        <strain evidence="3">CCUG 70865</strain>
    </source>
</reference>
<comment type="caution">
    <text evidence="2">The sequence shown here is derived from an EMBL/GenBank/DDBJ whole genome shotgun (WGS) entry which is preliminary data.</text>
</comment>
<sequence>MKAFILNIVFLFVLCPMLLAQGKDENSEFKNYSSSLFNSKEKAFSIVSNAVSNLDKKEREELNSRIQSGVVIQQIGDFNRVYASLKSNDTKVAVDQNGDYNLLFLDKNAKTITQGVTQQGDNNKISDFTLYTNYNVNMEMIQKGDNQNIQNIGTNSMSKNMKITQTGNGASIILINN</sequence>
<keyword evidence="3" id="KW-1185">Reference proteome</keyword>
<feature type="signal peptide" evidence="1">
    <location>
        <begin position="1"/>
        <end position="20"/>
    </location>
</feature>
<keyword evidence="1" id="KW-0732">Signal</keyword>
<accession>A0ABW4HHL1</accession>
<name>A0ABW4HHL1_9FLAO</name>
<evidence type="ECO:0008006" key="4">
    <source>
        <dbReference type="Google" id="ProtNLM"/>
    </source>
</evidence>
<dbReference type="Proteomes" id="UP001597138">
    <property type="component" value="Unassembled WGS sequence"/>
</dbReference>
<evidence type="ECO:0000256" key="1">
    <source>
        <dbReference type="SAM" id="SignalP"/>
    </source>
</evidence>
<feature type="chain" id="PRO_5047541450" description="Curlin associated repeat-containing protein" evidence="1">
    <location>
        <begin position="21"/>
        <end position="177"/>
    </location>
</feature>